<dbReference type="EC" id="2.7.11.1" evidence="1"/>
<evidence type="ECO:0000313" key="11">
    <source>
        <dbReference type="Proteomes" id="UP000316609"/>
    </source>
</evidence>
<evidence type="ECO:0000256" key="4">
    <source>
        <dbReference type="ARBA" id="ARBA00022741"/>
    </source>
</evidence>
<dbReference type="PANTHER" id="PTHR43289:SF34">
    <property type="entry name" value="SERINE_THREONINE-PROTEIN KINASE YBDM-RELATED"/>
    <property type="match status" value="1"/>
</dbReference>
<dbReference type="InterPro" id="IPR019734">
    <property type="entry name" value="TPR_rpt"/>
</dbReference>
<feature type="binding site" evidence="8">
    <location>
        <position position="41"/>
    </location>
    <ligand>
        <name>ATP</name>
        <dbReference type="ChEBI" id="CHEBI:30616"/>
    </ligand>
</feature>
<dbReference type="InterPro" id="IPR011009">
    <property type="entry name" value="Kinase-like_dom_sf"/>
</dbReference>
<keyword evidence="2" id="KW-0723">Serine/threonine-protein kinase</keyword>
<sequence length="744" mass="83026">MESQVGKSVRHYSVVRRLGSGGMGVVYEAEDSKLGRRVALKFLTLEMANDAQSIERFQREARAASALNHPGICTIFAIEQHEQEHFIVMELLEGQTLAQMMGHKPIALDQVLGFAIQIVDALESAHAKGIVHRDIKPANIFVSPRGQVKILDFGLAKVGEARRVMASTLAASQLETMGPRNDLTMPGTALGTVSYMSPEQARGQLTDARTDLFSFGTVLYEMATGLRPFEGETSAVVYESILNHEPTAVDQVNPALPGALSRILEKALEKDRSLRYQTATELKTDLMRLKRDVESGKRRVSEAGDSRSGARKQVEKSIAVLYFENLSGAKEDEYLRDGVTEDIITELSKIRGLNIFSRPTVLAYRDKQVTPAQIGKELKAAYVLAGSLRRAGTRLRINAQLVDTETDFPLWSERYDREMKDVFEVQDEIARKIAEALRITLSPQEQQALAIKPTENLEAYDLFLRGKSYARRKTRRDAEFALQMFESAVTQDPTFALAHAAIANVCAEHYYLYEREMTWIERAKAACERAVGLQPHLPEVQVSQGWIHYASSEVEKSILCAQRAIDLKSDCEGAYYLLLRALFSAGRYQEVAAISDGALEASGTDYNVYVPILNTLGSLGKKEALLNVRQRAMLALEAHLKQMPEDARARTLLASNYASSGRVEDAMREANMAMALRPDEAMVHYNAACTFCMMSKKTEAMEAMRRAWNAGYRDPVWARRDPDLDLLHGEPEFDRLYPPVPDSA</sequence>
<dbReference type="SMART" id="SM00220">
    <property type="entry name" value="S_TKc"/>
    <property type="match status" value="1"/>
</dbReference>
<dbReference type="PROSITE" id="PS00107">
    <property type="entry name" value="PROTEIN_KINASE_ATP"/>
    <property type="match status" value="1"/>
</dbReference>
<dbReference type="InterPro" id="IPR011990">
    <property type="entry name" value="TPR-like_helical_dom_sf"/>
</dbReference>
<dbReference type="PANTHER" id="PTHR43289">
    <property type="entry name" value="MITOGEN-ACTIVATED PROTEIN KINASE KINASE KINASE 20-RELATED"/>
    <property type="match status" value="1"/>
</dbReference>
<dbReference type="EMBL" id="VBOY01000042">
    <property type="protein sequence ID" value="TMQ67330.1"/>
    <property type="molecule type" value="Genomic_DNA"/>
</dbReference>
<evidence type="ECO:0000259" key="9">
    <source>
        <dbReference type="PROSITE" id="PS50011"/>
    </source>
</evidence>
<protein>
    <recommendedName>
        <fullName evidence="1">non-specific serine/threonine protein kinase</fullName>
        <ecNumber evidence="1">2.7.11.1</ecNumber>
    </recommendedName>
</protein>
<evidence type="ECO:0000256" key="7">
    <source>
        <dbReference type="PROSITE-ProRule" id="PRU00339"/>
    </source>
</evidence>
<keyword evidence="7" id="KW-0802">TPR repeat</keyword>
<evidence type="ECO:0000256" key="2">
    <source>
        <dbReference type="ARBA" id="ARBA00022527"/>
    </source>
</evidence>
<comment type="caution">
    <text evidence="10">The sequence shown here is derived from an EMBL/GenBank/DDBJ whole genome shotgun (WGS) entry which is preliminary data.</text>
</comment>
<dbReference type="FunFam" id="1.10.510.10:FF:000021">
    <property type="entry name" value="Serine/threonine protein kinase"/>
    <property type="match status" value="1"/>
</dbReference>
<organism evidence="10 11">
    <name type="scientific">Eiseniibacteriota bacterium</name>
    <dbReference type="NCBI Taxonomy" id="2212470"/>
    <lineage>
        <taxon>Bacteria</taxon>
        <taxon>Candidatus Eiseniibacteriota</taxon>
    </lineage>
</organism>
<dbReference type="PROSITE" id="PS00108">
    <property type="entry name" value="PROTEIN_KINASE_ST"/>
    <property type="match status" value="1"/>
</dbReference>
<reference evidence="10 11" key="1">
    <citation type="journal article" date="2019" name="Nat. Microbiol.">
        <title>Mediterranean grassland soil C-N compound turnover is dependent on rainfall and depth, and is mediated by genomically divergent microorganisms.</title>
        <authorList>
            <person name="Diamond S."/>
            <person name="Andeer P.F."/>
            <person name="Li Z."/>
            <person name="Crits-Christoph A."/>
            <person name="Burstein D."/>
            <person name="Anantharaman K."/>
            <person name="Lane K.R."/>
            <person name="Thomas B.C."/>
            <person name="Pan C."/>
            <person name="Northen T.R."/>
            <person name="Banfield J.F."/>
        </authorList>
    </citation>
    <scope>NUCLEOTIDE SEQUENCE [LARGE SCALE GENOMIC DNA]</scope>
    <source>
        <strain evidence="10">WS_8</strain>
    </source>
</reference>
<dbReference type="PROSITE" id="PS50005">
    <property type="entry name" value="TPR"/>
    <property type="match status" value="1"/>
</dbReference>
<feature type="repeat" description="TPR" evidence="7">
    <location>
        <begin position="647"/>
        <end position="680"/>
    </location>
</feature>
<dbReference type="AlphaFoldDB" id="A0A538TUM7"/>
<dbReference type="InterPro" id="IPR008271">
    <property type="entry name" value="Ser/Thr_kinase_AS"/>
</dbReference>
<feature type="domain" description="Protein kinase" evidence="9">
    <location>
        <begin position="12"/>
        <end position="287"/>
    </location>
</feature>
<dbReference type="GO" id="GO:0005524">
    <property type="term" value="F:ATP binding"/>
    <property type="evidence" value="ECO:0007669"/>
    <property type="project" value="UniProtKB-UniRule"/>
</dbReference>
<dbReference type="Proteomes" id="UP000316609">
    <property type="component" value="Unassembled WGS sequence"/>
</dbReference>
<dbReference type="SUPFAM" id="SSF56112">
    <property type="entry name" value="Protein kinase-like (PK-like)"/>
    <property type="match status" value="1"/>
</dbReference>
<evidence type="ECO:0000256" key="3">
    <source>
        <dbReference type="ARBA" id="ARBA00022679"/>
    </source>
</evidence>
<dbReference type="InterPro" id="IPR000719">
    <property type="entry name" value="Prot_kinase_dom"/>
</dbReference>
<dbReference type="Pfam" id="PF00069">
    <property type="entry name" value="Pkinase"/>
    <property type="match status" value="1"/>
</dbReference>
<dbReference type="Gene3D" id="3.30.200.20">
    <property type="entry name" value="Phosphorylase Kinase, domain 1"/>
    <property type="match status" value="1"/>
</dbReference>
<gene>
    <name evidence="10" type="ORF">E6K78_05175</name>
</gene>
<dbReference type="SUPFAM" id="SSF48452">
    <property type="entry name" value="TPR-like"/>
    <property type="match status" value="1"/>
</dbReference>
<proteinExistence type="predicted"/>
<keyword evidence="6 8" id="KW-0067">ATP-binding</keyword>
<dbReference type="CDD" id="cd14014">
    <property type="entry name" value="STKc_PknB_like"/>
    <property type="match status" value="1"/>
</dbReference>
<evidence type="ECO:0000313" key="10">
    <source>
        <dbReference type="EMBL" id="TMQ67330.1"/>
    </source>
</evidence>
<keyword evidence="5 10" id="KW-0418">Kinase</keyword>
<dbReference type="Gene3D" id="1.25.40.10">
    <property type="entry name" value="Tetratricopeptide repeat domain"/>
    <property type="match status" value="2"/>
</dbReference>
<keyword evidence="3" id="KW-0808">Transferase</keyword>
<evidence type="ECO:0000256" key="5">
    <source>
        <dbReference type="ARBA" id="ARBA00022777"/>
    </source>
</evidence>
<evidence type="ECO:0000256" key="8">
    <source>
        <dbReference type="PROSITE-ProRule" id="PRU10141"/>
    </source>
</evidence>
<dbReference type="GO" id="GO:0004674">
    <property type="term" value="F:protein serine/threonine kinase activity"/>
    <property type="evidence" value="ECO:0007669"/>
    <property type="project" value="UniProtKB-KW"/>
</dbReference>
<dbReference type="Gene3D" id="1.10.510.10">
    <property type="entry name" value="Transferase(Phosphotransferase) domain 1"/>
    <property type="match status" value="1"/>
</dbReference>
<accession>A0A538TUM7</accession>
<dbReference type="Gene3D" id="3.40.50.10610">
    <property type="entry name" value="ABC-type transport auxiliary lipoprotein component"/>
    <property type="match status" value="1"/>
</dbReference>
<evidence type="ECO:0000256" key="1">
    <source>
        <dbReference type="ARBA" id="ARBA00012513"/>
    </source>
</evidence>
<dbReference type="NCBIfam" id="NF047558">
    <property type="entry name" value="TPR_END_plus"/>
    <property type="match status" value="1"/>
</dbReference>
<keyword evidence="4 8" id="KW-0547">Nucleotide-binding</keyword>
<dbReference type="PROSITE" id="PS50011">
    <property type="entry name" value="PROTEIN_KINASE_DOM"/>
    <property type="match status" value="1"/>
</dbReference>
<dbReference type="InterPro" id="IPR017441">
    <property type="entry name" value="Protein_kinase_ATP_BS"/>
</dbReference>
<name>A0A538TUM7_UNCEI</name>
<evidence type="ECO:0000256" key="6">
    <source>
        <dbReference type="ARBA" id="ARBA00022840"/>
    </source>
</evidence>